<reference evidence="7" key="1">
    <citation type="journal article" date="2023" name="G3 (Bethesda)">
        <title>A reference genome for the long-term kleptoplast-retaining sea slug Elysia crispata morphotype clarki.</title>
        <authorList>
            <person name="Eastman K.E."/>
            <person name="Pendleton A.L."/>
            <person name="Shaikh M.A."/>
            <person name="Suttiyut T."/>
            <person name="Ogas R."/>
            <person name="Tomko P."/>
            <person name="Gavelis G."/>
            <person name="Widhalm J.R."/>
            <person name="Wisecaver J.H."/>
        </authorList>
    </citation>
    <scope>NUCLEOTIDE SEQUENCE</scope>
    <source>
        <strain evidence="7">ECLA1</strain>
    </source>
</reference>
<dbReference type="PANTHER" id="PTHR45936:SF1">
    <property type="entry name" value="TRNA-DIHYDROURIDINE(20) SYNTHASE [NAD(P)+]-LIKE"/>
    <property type="match status" value="1"/>
</dbReference>
<dbReference type="InterPro" id="IPR018517">
    <property type="entry name" value="tRNA_hU_synthase_CS"/>
</dbReference>
<name>A0AAE0YQ07_9GAST</name>
<comment type="cofactor">
    <cofactor evidence="1">
        <name>FMN</name>
        <dbReference type="ChEBI" id="CHEBI:58210"/>
    </cofactor>
</comment>
<dbReference type="InterPro" id="IPR052582">
    <property type="entry name" value="tRNA-DUS-like"/>
</dbReference>
<keyword evidence="5" id="KW-0560">Oxidoreductase</keyword>
<dbReference type="EMBL" id="JAWDGP010005686">
    <property type="protein sequence ID" value="KAK3754078.1"/>
    <property type="molecule type" value="Genomic_DNA"/>
</dbReference>
<dbReference type="SUPFAM" id="SSF54768">
    <property type="entry name" value="dsRNA-binding domain-like"/>
    <property type="match status" value="1"/>
</dbReference>
<dbReference type="SUPFAM" id="SSF51395">
    <property type="entry name" value="FMN-linked oxidoreductases"/>
    <property type="match status" value="1"/>
</dbReference>
<evidence type="ECO:0000313" key="8">
    <source>
        <dbReference type="Proteomes" id="UP001283361"/>
    </source>
</evidence>
<dbReference type="PANTHER" id="PTHR45936">
    <property type="entry name" value="TRNA-DIHYDROURIDINE(20) SYNTHASE [NAD(P)+]-LIKE"/>
    <property type="match status" value="1"/>
</dbReference>
<dbReference type="GO" id="GO:0017150">
    <property type="term" value="F:tRNA dihydrouridine synthase activity"/>
    <property type="evidence" value="ECO:0007669"/>
    <property type="project" value="InterPro"/>
</dbReference>
<evidence type="ECO:0000256" key="4">
    <source>
        <dbReference type="ARBA" id="ARBA00022694"/>
    </source>
</evidence>
<evidence type="ECO:0000256" key="5">
    <source>
        <dbReference type="ARBA" id="ARBA00023002"/>
    </source>
</evidence>
<protein>
    <recommendedName>
        <fullName evidence="6">DUS-like FMN-binding domain-containing protein</fullName>
    </recommendedName>
</protein>
<evidence type="ECO:0000313" key="7">
    <source>
        <dbReference type="EMBL" id="KAK3754078.1"/>
    </source>
</evidence>
<comment type="caution">
    <text evidence="7">The sequence shown here is derived from an EMBL/GenBank/DDBJ whole genome shotgun (WGS) entry which is preliminary data.</text>
</comment>
<dbReference type="GO" id="GO:0050660">
    <property type="term" value="F:flavin adenine dinucleotide binding"/>
    <property type="evidence" value="ECO:0007669"/>
    <property type="project" value="InterPro"/>
</dbReference>
<accession>A0AAE0YQ07</accession>
<dbReference type="InterPro" id="IPR044463">
    <property type="entry name" value="DUS2_DSRM"/>
</dbReference>
<dbReference type="GO" id="GO:0000049">
    <property type="term" value="F:tRNA binding"/>
    <property type="evidence" value="ECO:0007669"/>
    <property type="project" value="InterPro"/>
</dbReference>
<keyword evidence="2" id="KW-0285">Flavoprotein</keyword>
<proteinExistence type="predicted"/>
<keyword evidence="8" id="KW-1185">Reference proteome</keyword>
<evidence type="ECO:0000259" key="6">
    <source>
        <dbReference type="Pfam" id="PF01207"/>
    </source>
</evidence>
<dbReference type="CDD" id="cd19871">
    <property type="entry name" value="DSRM_DUS2L"/>
    <property type="match status" value="1"/>
</dbReference>
<dbReference type="Gene3D" id="3.20.20.70">
    <property type="entry name" value="Aldolase class I"/>
    <property type="match status" value="1"/>
</dbReference>
<dbReference type="Pfam" id="PF01207">
    <property type="entry name" value="Dus"/>
    <property type="match status" value="1"/>
</dbReference>
<dbReference type="InterPro" id="IPR013785">
    <property type="entry name" value="Aldolase_TIM"/>
</dbReference>
<dbReference type="AlphaFoldDB" id="A0AAE0YQ07"/>
<keyword evidence="3" id="KW-0288">FMN</keyword>
<organism evidence="7 8">
    <name type="scientific">Elysia crispata</name>
    <name type="common">lettuce slug</name>
    <dbReference type="NCBI Taxonomy" id="231223"/>
    <lineage>
        <taxon>Eukaryota</taxon>
        <taxon>Metazoa</taxon>
        <taxon>Spiralia</taxon>
        <taxon>Lophotrochozoa</taxon>
        <taxon>Mollusca</taxon>
        <taxon>Gastropoda</taxon>
        <taxon>Heterobranchia</taxon>
        <taxon>Euthyneura</taxon>
        <taxon>Panpulmonata</taxon>
        <taxon>Sacoglossa</taxon>
        <taxon>Placobranchoidea</taxon>
        <taxon>Plakobranchidae</taxon>
        <taxon>Elysia</taxon>
    </lineage>
</organism>
<dbReference type="PROSITE" id="PS01136">
    <property type="entry name" value="UPF0034"/>
    <property type="match status" value="1"/>
</dbReference>
<evidence type="ECO:0000256" key="2">
    <source>
        <dbReference type="ARBA" id="ARBA00022630"/>
    </source>
</evidence>
<dbReference type="Proteomes" id="UP001283361">
    <property type="component" value="Unassembled WGS sequence"/>
</dbReference>
<evidence type="ECO:0000256" key="3">
    <source>
        <dbReference type="ARBA" id="ARBA00022643"/>
    </source>
</evidence>
<gene>
    <name evidence="7" type="ORF">RRG08_024155</name>
</gene>
<dbReference type="CDD" id="cd02801">
    <property type="entry name" value="DUS_like_FMN"/>
    <property type="match status" value="1"/>
</dbReference>
<dbReference type="InterPro" id="IPR035587">
    <property type="entry name" value="DUS-like_FMN-bd"/>
</dbReference>
<evidence type="ECO:0000256" key="1">
    <source>
        <dbReference type="ARBA" id="ARBA00001917"/>
    </source>
</evidence>
<keyword evidence="4" id="KW-0819">tRNA processing</keyword>
<dbReference type="Gene3D" id="3.30.160.20">
    <property type="match status" value="1"/>
</dbReference>
<feature type="domain" description="DUS-like FMN-binding" evidence="6">
    <location>
        <begin position="15"/>
        <end position="253"/>
    </location>
</feature>
<sequence length="475" mass="53231">MIQCKNVAQYRGKVILAPMVRVGTLPMRLLALHYGADLVYCEEIIDKKILMCQKKTNDLLGTTDFFLSDGTVVFRTCADEKDKLIFQLGTSDAKSAVAAAKKIQDCVAGVDVNMGCPKEFSIKGGMGAALLTQPDNVKKILTALVSELSVPVTCKIRVLPELKDTLQLVRLIESTGVSALAVHGRTKTERSRDPNRDSYIKAIAEALSIPVIANGGSKAIKTLSDIESFRRSTGAASVMVARAAEWNCSVFRKEGPLPYRDVMLSYLKYAFEYDNNEINTKYCVLQILHDKMTEAPEADRCLTAKSLQDFAEIWSMEEEYGNILMRRKEKERKILQMAGGDFAGVKKRKLDGGLTCFELPVRFEKRFYSPSMTPKQILNNWSKNNHLGKPIYTTEERLIDRCFHSTVQLGDKLYTNPYWEKSKQLSEQSAAICCLIINGQDDSRLSESENETDHLRRKWRAAVISPCFGTSEENG</sequence>
<dbReference type="GO" id="GO:0005737">
    <property type="term" value="C:cytoplasm"/>
    <property type="evidence" value="ECO:0007669"/>
    <property type="project" value="TreeGrafter"/>
</dbReference>